<comment type="caution">
    <text evidence="1">The sequence shown here is derived from an EMBL/GenBank/DDBJ whole genome shotgun (WGS) entry which is preliminary data.</text>
</comment>
<evidence type="ECO:0008006" key="2">
    <source>
        <dbReference type="Google" id="ProtNLM"/>
    </source>
</evidence>
<dbReference type="AlphaFoldDB" id="A0A831PK10"/>
<name>A0A831PK10_9BACT</name>
<sequence>MNSLRFKLSFGGDMNVKKLFRQHLFVFLIGLALIAAGCGGGSSSYDEPSGQSSPVLEGQTDNVLIDAPTLKSWVDAGLVNGDGYENVVILHNSGYADGHIPGALE</sequence>
<dbReference type="Proteomes" id="UP000886162">
    <property type="component" value="Unassembled WGS sequence"/>
</dbReference>
<proteinExistence type="predicted"/>
<reference evidence="1" key="1">
    <citation type="journal article" date="2020" name="mSystems">
        <title>Genome- and Community-Level Interaction Insights into Carbon Utilization and Element Cycling Functions of Hydrothermarchaeota in Hydrothermal Sediment.</title>
        <authorList>
            <person name="Zhou Z."/>
            <person name="Liu Y."/>
            <person name="Xu W."/>
            <person name="Pan J."/>
            <person name="Luo Z.H."/>
            <person name="Li M."/>
        </authorList>
    </citation>
    <scope>NUCLEOTIDE SEQUENCE [LARGE SCALE GENOMIC DNA]</scope>
    <source>
        <strain evidence="1">SpSt-1220</strain>
    </source>
</reference>
<dbReference type="EMBL" id="DSDO01000333">
    <property type="protein sequence ID" value="HDR47001.1"/>
    <property type="molecule type" value="Genomic_DNA"/>
</dbReference>
<gene>
    <name evidence="1" type="ORF">ENN94_04795</name>
</gene>
<protein>
    <recommendedName>
        <fullName evidence="2">Rhodanese domain-containing protein</fullName>
    </recommendedName>
</protein>
<evidence type="ECO:0000313" key="1">
    <source>
        <dbReference type="EMBL" id="HDR47001.1"/>
    </source>
</evidence>
<feature type="non-terminal residue" evidence="1">
    <location>
        <position position="105"/>
    </location>
</feature>
<accession>A0A831PK10</accession>
<organism evidence="1">
    <name type="scientific">Geoalkalibacter subterraneus</name>
    <dbReference type="NCBI Taxonomy" id="483547"/>
    <lineage>
        <taxon>Bacteria</taxon>
        <taxon>Pseudomonadati</taxon>
        <taxon>Thermodesulfobacteriota</taxon>
        <taxon>Desulfuromonadia</taxon>
        <taxon>Desulfuromonadales</taxon>
        <taxon>Geoalkalibacteraceae</taxon>
        <taxon>Geoalkalibacter</taxon>
    </lineage>
</organism>